<dbReference type="EMBL" id="CM008052">
    <property type="protein sequence ID" value="PVH35104.1"/>
    <property type="molecule type" value="Genomic_DNA"/>
</dbReference>
<proteinExistence type="predicted"/>
<accession>A0A2T8IBP3</accession>
<dbReference type="AlphaFoldDB" id="A0A2T8IBP3"/>
<dbReference type="SMART" id="SM01019">
    <property type="entry name" value="B3"/>
    <property type="match status" value="1"/>
</dbReference>
<keyword evidence="2" id="KW-0805">Transcription regulation</keyword>
<dbReference type="Gene3D" id="2.40.330.10">
    <property type="entry name" value="DNA-binding pseudobarrel domain"/>
    <property type="match status" value="1"/>
</dbReference>
<dbReference type="SUPFAM" id="SSF101936">
    <property type="entry name" value="DNA-binding pseudobarrel domain"/>
    <property type="match status" value="1"/>
</dbReference>
<evidence type="ECO:0000256" key="5">
    <source>
        <dbReference type="ARBA" id="ARBA00023242"/>
    </source>
</evidence>
<comment type="subcellular location">
    <subcellularLocation>
        <location evidence="1">Nucleus</location>
    </subcellularLocation>
</comment>
<sequence length="133" mass="13677">MASSPSAVGARAAAKQLKALMPPSFHKLRISDELAGCFDAGGGGGGGAQGPTALVVSPFGKVWRVEVGRDGDGAFLGRGWPEFLAAHGVGVGWFVVLRHAGRGALTFKAFDTSFCIKEFAAPAAGEHAFPYES</sequence>
<evidence type="ECO:0000256" key="1">
    <source>
        <dbReference type="ARBA" id="ARBA00004123"/>
    </source>
</evidence>
<dbReference type="PROSITE" id="PS50863">
    <property type="entry name" value="B3"/>
    <property type="match status" value="1"/>
</dbReference>
<dbReference type="InterPro" id="IPR015300">
    <property type="entry name" value="DNA-bd_pseudobarrel_sf"/>
</dbReference>
<organism evidence="7">
    <name type="scientific">Panicum hallii</name>
    <dbReference type="NCBI Taxonomy" id="206008"/>
    <lineage>
        <taxon>Eukaryota</taxon>
        <taxon>Viridiplantae</taxon>
        <taxon>Streptophyta</taxon>
        <taxon>Embryophyta</taxon>
        <taxon>Tracheophyta</taxon>
        <taxon>Spermatophyta</taxon>
        <taxon>Magnoliopsida</taxon>
        <taxon>Liliopsida</taxon>
        <taxon>Poales</taxon>
        <taxon>Poaceae</taxon>
        <taxon>PACMAD clade</taxon>
        <taxon>Panicoideae</taxon>
        <taxon>Panicodae</taxon>
        <taxon>Paniceae</taxon>
        <taxon>Panicinae</taxon>
        <taxon>Panicum</taxon>
        <taxon>Panicum sect. Panicum</taxon>
    </lineage>
</organism>
<reference evidence="7" key="1">
    <citation type="submission" date="2018-04" db="EMBL/GenBank/DDBJ databases">
        <title>WGS assembly of Panicum hallii.</title>
        <authorList>
            <person name="Lovell J."/>
            <person name="Jenkins J."/>
            <person name="Lowry D."/>
            <person name="Mamidi S."/>
            <person name="Sreedasyam A."/>
            <person name="Weng X."/>
            <person name="Barry K."/>
            <person name="Bonette J."/>
            <person name="Campitelli B."/>
            <person name="Daum C."/>
            <person name="Gordon S."/>
            <person name="Gould B."/>
            <person name="Lipzen A."/>
            <person name="Macqueen A."/>
            <person name="Palacio-Mejia J."/>
            <person name="Plott C."/>
            <person name="Shakirov E."/>
            <person name="Shu S."/>
            <person name="Yoshinaga Y."/>
            <person name="Zane M."/>
            <person name="Rokhsar D."/>
            <person name="Grimwood J."/>
            <person name="Schmutz J."/>
            <person name="Juenger T."/>
        </authorList>
    </citation>
    <scope>NUCLEOTIDE SEQUENCE [LARGE SCALE GENOMIC DNA]</scope>
    <source>
        <strain evidence="7">FIL2</strain>
    </source>
</reference>
<dbReference type="InterPro" id="IPR003340">
    <property type="entry name" value="B3_DNA-bd"/>
</dbReference>
<evidence type="ECO:0000313" key="7">
    <source>
        <dbReference type="EMBL" id="PVH35104.1"/>
    </source>
</evidence>
<evidence type="ECO:0000259" key="6">
    <source>
        <dbReference type="PROSITE" id="PS50863"/>
    </source>
</evidence>
<protein>
    <recommendedName>
        <fullName evidence="6">TF-B3 domain-containing protein</fullName>
    </recommendedName>
</protein>
<dbReference type="Pfam" id="PF02362">
    <property type="entry name" value="B3"/>
    <property type="match status" value="1"/>
</dbReference>
<feature type="domain" description="TF-B3" evidence="6">
    <location>
        <begin position="60"/>
        <end position="113"/>
    </location>
</feature>
<keyword evidence="5" id="KW-0539">Nucleus</keyword>
<name>A0A2T8IBP3_9POAL</name>
<evidence type="ECO:0000256" key="4">
    <source>
        <dbReference type="ARBA" id="ARBA00023163"/>
    </source>
</evidence>
<keyword evidence="3" id="KW-0238">DNA-binding</keyword>
<gene>
    <name evidence="7" type="ORF">PAHAL_7G106100</name>
</gene>
<dbReference type="GO" id="GO:0005634">
    <property type="term" value="C:nucleus"/>
    <property type="evidence" value="ECO:0007669"/>
    <property type="project" value="UniProtKB-SubCell"/>
</dbReference>
<dbReference type="GO" id="GO:0003677">
    <property type="term" value="F:DNA binding"/>
    <property type="evidence" value="ECO:0007669"/>
    <property type="project" value="UniProtKB-KW"/>
</dbReference>
<evidence type="ECO:0000256" key="2">
    <source>
        <dbReference type="ARBA" id="ARBA00023015"/>
    </source>
</evidence>
<keyword evidence="4" id="KW-0804">Transcription</keyword>
<dbReference type="InterPro" id="IPR050655">
    <property type="entry name" value="Plant_B3_domain"/>
</dbReference>
<dbReference type="PANTHER" id="PTHR31920">
    <property type="entry name" value="B3 DOMAIN-CONTAINING"/>
    <property type="match status" value="1"/>
</dbReference>
<dbReference type="Proteomes" id="UP000243499">
    <property type="component" value="Chromosome 7"/>
</dbReference>
<dbReference type="Gramene" id="PVH35104">
    <property type="protein sequence ID" value="PVH35104"/>
    <property type="gene ID" value="PAHAL_7G106100"/>
</dbReference>
<dbReference type="PANTHER" id="PTHR31920:SF135">
    <property type="entry name" value="B3 DOMAIN-CONTAINING PROTEIN OS03G0621600-RELATED"/>
    <property type="match status" value="1"/>
</dbReference>
<dbReference type="CDD" id="cd10017">
    <property type="entry name" value="B3_DNA"/>
    <property type="match status" value="1"/>
</dbReference>
<evidence type="ECO:0000256" key="3">
    <source>
        <dbReference type="ARBA" id="ARBA00023125"/>
    </source>
</evidence>